<accession>A0A5S9MCY9</accession>
<sequence length="67" mass="7608">MKQVGSVEVPQEAFMAVLKMDDSTPKKNNILKAACFTMSALTFIVDNKQRRRSDKLRLFTCKEGVNK</sequence>
<dbReference type="AlphaFoldDB" id="A0A5S9MCY9"/>
<dbReference type="EMBL" id="AP021906">
    <property type="protein sequence ID" value="BBP90848.1"/>
    <property type="molecule type" value="Genomic_DNA"/>
</dbReference>
<organism evidence="1 2">
    <name type="scientific">Bacillus safensis</name>
    <dbReference type="NCBI Taxonomy" id="561879"/>
    <lineage>
        <taxon>Bacteria</taxon>
        <taxon>Bacillati</taxon>
        <taxon>Bacillota</taxon>
        <taxon>Bacilli</taxon>
        <taxon>Bacillales</taxon>
        <taxon>Bacillaceae</taxon>
        <taxon>Bacillus</taxon>
    </lineage>
</organism>
<reference evidence="1 2" key="1">
    <citation type="submission" date="2019-12" db="EMBL/GenBank/DDBJ databases">
        <title>Full genome sequence of a Bacillus safensis strain isolated from commercially available natto in Indonesia.</title>
        <authorList>
            <person name="Yoshida M."/>
            <person name="Uomi M."/>
            <person name="Waturangi D."/>
            <person name="Ekaputri J.J."/>
            <person name="Setiamarga D.H.E."/>
        </authorList>
    </citation>
    <scope>NUCLEOTIDE SEQUENCE [LARGE SCALE GENOMIC DNA]</scope>
    <source>
        <strain evidence="1 2">IDN1</strain>
    </source>
</reference>
<evidence type="ECO:0000313" key="2">
    <source>
        <dbReference type="Proteomes" id="UP000464658"/>
    </source>
</evidence>
<dbReference type="Proteomes" id="UP000464658">
    <property type="component" value="Chromosome"/>
</dbReference>
<evidence type="ECO:0000313" key="1">
    <source>
        <dbReference type="EMBL" id="BBP90848.1"/>
    </source>
</evidence>
<protein>
    <submittedName>
        <fullName evidence="1">Uncharacterized protein</fullName>
    </submittedName>
</protein>
<gene>
    <name evidence="1" type="ORF">BsIDN1_44660</name>
</gene>
<proteinExistence type="predicted"/>
<name>A0A5S9MCY9_BACIA</name>